<evidence type="ECO:0000313" key="2">
    <source>
        <dbReference type="Proteomes" id="UP001142055"/>
    </source>
</evidence>
<comment type="caution">
    <text evidence="1">The sequence shown here is derived from an EMBL/GenBank/DDBJ whole genome shotgun (WGS) entry which is preliminary data.</text>
</comment>
<dbReference type="AlphaFoldDB" id="A0A9Q0RRM2"/>
<dbReference type="EMBL" id="JAPWDV010000001">
    <property type="protein sequence ID" value="KAJ6223780.1"/>
    <property type="molecule type" value="Genomic_DNA"/>
</dbReference>
<reference evidence="1" key="1">
    <citation type="submission" date="2022-12" db="EMBL/GenBank/DDBJ databases">
        <title>Genome assemblies of Blomia tropicalis.</title>
        <authorList>
            <person name="Cui Y."/>
        </authorList>
    </citation>
    <scope>NUCLEOTIDE SEQUENCE</scope>
    <source>
        <tissue evidence="1">Adult mites</tissue>
    </source>
</reference>
<dbReference type="Proteomes" id="UP001142055">
    <property type="component" value="Chromosome 1"/>
</dbReference>
<keyword evidence="2" id="KW-1185">Reference proteome</keyword>
<name>A0A9Q0RRM2_BLOTA</name>
<gene>
    <name evidence="1" type="ORF">RDWZM_002325</name>
</gene>
<protein>
    <submittedName>
        <fullName evidence="1">Uncharacterized protein</fullName>
    </submittedName>
</protein>
<proteinExistence type="predicted"/>
<evidence type="ECO:0000313" key="1">
    <source>
        <dbReference type="EMBL" id="KAJ6223780.1"/>
    </source>
</evidence>
<organism evidence="1 2">
    <name type="scientific">Blomia tropicalis</name>
    <name type="common">Mite</name>
    <dbReference type="NCBI Taxonomy" id="40697"/>
    <lineage>
        <taxon>Eukaryota</taxon>
        <taxon>Metazoa</taxon>
        <taxon>Ecdysozoa</taxon>
        <taxon>Arthropoda</taxon>
        <taxon>Chelicerata</taxon>
        <taxon>Arachnida</taxon>
        <taxon>Acari</taxon>
        <taxon>Acariformes</taxon>
        <taxon>Sarcoptiformes</taxon>
        <taxon>Astigmata</taxon>
        <taxon>Glycyphagoidea</taxon>
        <taxon>Echimyopodidae</taxon>
        <taxon>Blomia</taxon>
    </lineage>
</organism>
<sequence>MIRKSLIDPSQTFPCIGIRAGSYSGGPIASSSTKINIKLESPDLETRIEAYVMEVLPYCDMIIGTDMLPRLSKLDQSGRLKFETVFGDIPFGPVGAVKPMEDPDDKYDDMVDENVIRLNNGNIPFGPIDCQITLFGKDQ</sequence>
<accession>A0A9Q0RRM2</accession>